<dbReference type="EMBL" id="JANTQA010000075">
    <property type="protein sequence ID" value="KAJ3424141.1"/>
    <property type="molecule type" value="Genomic_DNA"/>
</dbReference>
<feature type="domain" description="Protein kinase" evidence="11">
    <location>
        <begin position="13"/>
        <end position="330"/>
    </location>
</feature>
<dbReference type="Proteomes" id="UP001146793">
    <property type="component" value="Unassembled WGS sequence"/>
</dbReference>
<dbReference type="FunFam" id="1.10.510.10:FF:000571">
    <property type="entry name" value="Maternal embryonic leucine zipper kinase"/>
    <property type="match status" value="1"/>
</dbReference>
<feature type="compositionally biased region" description="Acidic residues" evidence="10">
    <location>
        <begin position="422"/>
        <end position="431"/>
    </location>
</feature>
<evidence type="ECO:0000313" key="14">
    <source>
        <dbReference type="Proteomes" id="UP001146793"/>
    </source>
</evidence>
<evidence type="ECO:0000256" key="10">
    <source>
        <dbReference type="SAM" id="MobiDB-lite"/>
    </source>
</evidence>
<evidence type="ECO:0000256" key="7">
    <source>
        <dbReference type="PIRSR" id="PIRSR630616-2"/>
    </source>
</evidence>
<feature type="binding site" evidence="7">
    <location>
        <position position="219"/>
    </location>
    <ligand>
        <name>ATP</name>
        <dbReference type="ChEBI" id="CHEBI:30616"/>
    </ligand>
</feature>
<keyword evidence="1" id="KW-0723">Serine/threonine-protein kinase</keyword>
<proteinExistence type="predicted"/>
<feature type="compositionally biased region" description="Basic and acidic residues" evidence="10">
    <location>
        <begin position="412"/>
        <end position="421"/>
    </location>
</feature>
<dbReference type="PANTHER" id="PTHR24350">
    <property type="entry name" value="SERINE/THREONINE-PROTEIN KINASE IAL-RELATED"/>
    <property type="match status" value="1"/>
</dbReference>
<evidence type="ECO:0000259" key="11">
    <source>
        <dbReference type="PROSITE" id="PS50011"/>
    </source>
</evidence>
<dbReference type="PROSITE" id="PS00107">
    <property type="entry name" value="PROTEIN_KINASE_ATP"/>
    <property type="match status" value="1"/>
</dbReference>
<dbReference type="InterPro" id="IPR001772">
    <property type="entry name" value="KA1_dom"/>
</dbReference>
<evidence type="ECO:0000256" key="8">
    <source>
        <dbReference type="PIRSR" id="PIRSR630616-3"/>
    </source>
</evidence>
<keyword evidence="4 13" id="KW-0418">Kinase</keyword>
<dbReference type="GO" id="GO:0004674">
    <property type="term" value="F:protein serine/threonine kinase activity"/>
    <property type="evidence" value="ECO:0007669"/>
    <property type="project" value="UniProtKB-KW"/>
</dbReference>
<feature type="region of interest" description="Disordered" evidence="10">
    <location>
        <begin position="491"/>
        <end position="520"/>
    </location>
</feature>
<name>A0AAV7Y2N8_9EUKA</name>
<accession>A0AAV7Y2N8</accession>
<feature type="compositionally biased region" description="Basic residues" evidence="10">
    <location>
        <begin position="504"/>
        <end position="520"/>
    </location>
</feature>
<dbReference type="InterPro" id="IPR000719">
    <property type="entry name" value="Prot_kinase_dom"/>
</dbReference>
<dbReference type="SMART" id="SM00220">
    <property type="entry name" value="S_TKc"/>
    <property type="match status" value="1"/>
</dbReference>
<dbReference type="PROSITE" id="PS00108">
    <property type="entry name" value="PROTEIN_KINASE_ST"/>
    <property type="match status" value="1"/>
</dbReference>
<evidence type="ECO:0000256" key="9">
    <source>
        <dbReference type="PROSITE-ProRule" id="PRU10141"/>
    </source>
</evidence>
<evidence type="ECO:0000256" key="2">
    <source>
        <dbReference type="ARBA" id="ARBA00022679"/>
    </source>
</evidence>
<dbReference type="Gene3D" id="1.10.510.10">
    <property type="entry name" value="Transferase(Phosphotransferase) domain 1"/>
    <property type="match status" value="2"/>
</dbReference>
<evidence type="ECO:0000313" key="13">
    <source>
        <dbReference type="EMBL" id="KAJ3424141.1"/>
    </source>
</evidence>
<dbReference type="GO" id="GO:0005524">
    <property type="term" value="F:ATP binding"/>
    <property type="evidence" value="ECO:0007669"/>
    <property type="project" value="UniProtKB-UniRule"/>
</dbReference>
<keyword evidence="3 7" id="KW-0547">Nucleotide-binding</keyword>
<dbReference type="SUPFAM" id="SSF56112">
    <property type="entry name" value="Protein kinase-like (PK-like)"/>
    <property type="match status" value="2"/>
</dbReference>
<gene>
    <name evidence="13" type="ORF">M0812_29774</name>
</gene>
<dbReference type="FunFam" id="3.30.200.20:FF:000042">
    <property type="entry name" value="Aurora kinase A"/>
    <property type="match status" value="1"/>
</dbReference>
<dbReference type="CDD" id="cd14003">
    <property type="entry name" value="STKc_AMPK-like"/>
    <property type="match status" value="1"/>
</dbReference>
<evidence type="ECO:0000256" key="5">
    <source>
        <dbReference type="ARBA" id="ARBA00022840"/>
    </source>
</evidence>
<dbReference type="InterPro" id="IPR017441">
    <property type="entry name" value="Protein_kinase_ATP_BS"/>
</dbReference>
<protein>
    <submittedName>
        <fullName evidence="13">Protein kinase</fullName>
    </submittedName>
</protein>
<dbReference type="InterPro" id="IPR011009">
    <property type="entry name" value="Kinase-like_dom_sf"/>
</dbReference>
<evidence type="ECO:0000259" key="12">
    <source>
        <dbReference type="PROSITE" id="PS50032"/>
    </source>
</evidence>
<keyword evidence="2" id="KW-0808">Transferase</keyword>
<dbReference type="InterPro" id="IPR008271">
    <property type="entry name" value="Ser/Thr_kinase_AS"/>
</dbReference>
<feature type="binding site" evidence="7">
    <location>
        <position position="42"/>
    </location>
    <ligand>
        <name>ATP</name>
        <dbReference type="ChEBI" id="CHEBI:30616"/>
    </ligand>
</feature>
<feature type="compositionally biased region" description="Basic and acidic residues" evidence="10">
    <location>
        <begin position="454"/>
        <end position="463"/>
    </location>
</feature>
<dbReference type="AlphaFoldDB" id="A0AAV7Y2N8"/>
<feature type="binding site" evidence="7">
    <location>
        <begin position="205"/>
        <end position="206"/>
    </location>
    <ligand>
        <name>ATP</name>
        <dbReference type="ChEBI" id="CHEBI:30616"/>
    </ligand>
</feature>
<evidence type="ECO:0000256" key="4">
    <source>
        <dbReference type="ARBA" id="ARBA00022777"/>
    </source>
</evidence>
<evidence type="ECO:0000256" key="6">
    <source>
        <dbReference type="PIRSR" id="PIRSR630616-1"/>
    </source>
</evidence>
<feature type="region of interest" description="Disordered" evidence="10">
    <location>
        <begin position="408"/>
        <end position="479"/>
    </location>
</feature>
<feature type="binding site" evidence="9">
    <location>
        <position position="46"/>
    </location>
    <ligand>
        <name>ATP</name>
        <dbReference type="ChEBI" id="CHEBI:30616"/>
    </ligand>
</feature>
<keyword evidence="5 7" id="KW-0067">ATP-binding</keyword>
<organism evidence="13 14">
    <name type="scientific">Anaeramoeba flamelloides</name>
    <dbReference type="NCBI Taxonomy" id="1746091"/>
    <lineage>
        <taxon>Eukaryota</taxon>
        <taxon>Metamonada</taxon>
        <taxon>Anaeramoebidae</taxon>
        <taxon>Anaeramoeba</taxon>
    </lineage>
</organism>
<evidence type="ECO:0000256" key="3">
    <source>
        <dbReference type="ARBA" id="ARBA00022741"/>
    </source>
</evidence>
<feature type="domain" description="KA1" evidence="12">
    <location>
        <begin position="917"/>
        <end position="967"/>
    </location>
</feature>
<evidence type="ECO:0000256" key="1">
    <source>
        <dbReference type="ARBA" id="ARBA00022527"/>
    </source>
</evidence>
<dbReference type="Gene3D" id="3.30.310.80">
    <property type="entry name" value="Kinase associated domain 1, KA1"/>
    <property type="match status" value="1"/>
</dbReference>
<dbReference type="InterPro" id="IPR030616">
    <property type="entry name" value="Aur-like"/>
</dbReference>
<feature type="cross-link" description="Glycyl lysine isopeptide (Lys-Gly) (interchain with G-Cter in SUMO2)" evidence="8">
    <location>
        <position position="203"/>
    </location>
</feature>
<reference evidence="13" key="1">
    <citation type="submission" date="2022-08" db="EMBL/GenBank/DDBJ databases">
        <title>Novel sulphate-reducing endosymbionts in the free-living metamonad Anaeramoeba.</title>
        <authorList>
            <person name="Jerlstrom-Hultqvist J."/>
            <person name="Cepicka I."/>
            <person name="Gallot-Lavallee L."/>
            <person name="Salas-Leiva D."/>
            <person name="Curtis B.A."/>
            <person name="Zahonova K."/>
            <person name="Pipaliya S."/>
            <person name="Dacks J."/>
            <person name="Roger A.J."/>
        </authorList>
    </citation>
    <scope>NUCLEOTIDE SEQUENCE</scope>
    <source>
        <strain evidence="13">Busselton2</strain>
    </source>
</reference>
<feature type="active site" description="Proton acceptor" evidence="6">
    <location>
        <position position="201"/>
    </location>
</feature>
<dbReference type="Pfam" id="PF00069">
    <property type="entry name" value="Pkinase"/>
    <property type="match status" value="2"/>
</dbReference>
<dbReference type="PROSITE" id="PS50011">
    <property type="entry name" value="PROTEIN_KINASE_DOM"/>
    <property type="match status" value="1"/>
</dbReference>
<feature type="compositionally biased region" description="Gly residues" evidence="10">
    <location>
        <begin position="432"/>
        <end position="443"/>
    </location>
</feature>
<comment type="caution">
    <text evidence="13">The sequence shown here is derived from an EMBL/GenBank/DDBJ whole genome shotgun (WGS) entry which is preliminary data.</text>
</comment>
<sequence>MDHFKWKIQCGDYLLGHVIGMGSFGKVRVGKHIPTNQLVAVKMIKKTNFRLNKKSKKQLCNELFILQHLKHPNVVEFYEEFENDTYWFIITEYINGGELFDYLITHTRLKESLTRKFVSQLVLGFAAQKKYQNRKSISMSYKFSQVGLETAISHCDSLLFVQAGTLLLCTRAVSHVGPTVKENNFYYGTEYFHSKNIAHRDLKLENLLLTQDLNLKIIDFGLSHFSPNNVLLSTFCGTPTYTAPEILQSIKYDGKKSDIWSIGVIIYVLTVGKFPFASKNANKLYNKIITGSYLLPSFLSVELRDLIQRMLKTDPSSRISMSEIKNHPWFHTQFSEKKSLNMAPINIDLNEDSFNPLIILEMESLGLQPKDVIKDLESGDGIKFKPTYNILESKFNYGQLIISSKMALNTNNHERSESKKEEEEEEEEEEGGGGGGGRGGGGGGEKEEEEEEKEESRIETIKEKHNKKKHEMLSNEKELTSLRDLQLKLQNLSSKKKSVSEHGKGKKLKKIKKKKKTKKKKRLGFLHRRTKKPKVNQKKNPQIDLSEKNISDLRSYIKQRTFTNFSTESGNDNDSIFQFDIKTKNSIKYNQKENTMEISISEDSDYEYEYNYDYDNYNYFYTSSSSSGTSGSSRCKFTTRDLSSNSEDVFAIKNQNHNQNEQDNKSSVFSIINQNKETNFKKKEIDSKFNFNNPNNDQNDQNFDQNFDQLENKIQKKSKPLAIENPNILIKNHQRLISSMITPTTISYFFEDDEIGVRENYQNLNPKKIPSSKKVINFDKKEEINKGKGIKINRGKKKKKDYLNVNENKSKQKQNLGRIKSNRKKICLSKTTDVVIGKKKKKRSLTIGLHSAKEKIRKREIEKDNNIYLNEFKGPIDPRLIFIKTTRYLMKHCIKVLKKMDLHYVKTYKFLLSVSIDKNDPDRISFQIEIVKIPNLKNVRMYKLRRIGASHKEFYKFYKIICKNLKK</sequence>
<dbReference type="PROSITE" id="PS50032">
    <property type="entry name" value="KA1"/>
    <property type="match status" value="1"/>
</dbReference>